<keyword evidence="6 7" id="KW-0961">Cell wall biogenesis/degradation</keyword>
<evidence type="ECO:0000256" key="4">
    <source>
        <dbReference type="ARBA" id="ARBA00023136"/>
    </source>
</evidence>
<keyword evidence="3 7" id="KW-1133">Transmembrane helix</keyword>
<gene>
    <name evidence="7" type="primary">mltG</name>
    <name evidence="8" type="ORF">SAMN05216522_11296</name>
</gene>
<name>A0A1H9LUJ1_9GAMM</name>
<keyword evidence="7" id="KW-0997">Cell inner membrane</keyword>
<dbReference type="EC" id="4.2.2.29" evidence="7"/>
<evidence type="ECO:0000313" key="9">
    <source>
        <dbReference type="Proteomes" id="UP000242515"/>
    </source>
</evidence>
<dbReference type="FunFam" id="3.30.160.60:FF:000497">
    <property type="entry name" value="Endolytic murein transglycosylase"/>
    <property type="match status" value="1"/>
</dbReference>
<proteinExistence type="inferred from homology"/>
<reference evidence="9" key="1">
    <citation type="submission" date="2016-10" db="EMBL/GenBank/DDBJ databases">
        <authorList>
            <person name="Varghese N."/>
            <person name="Submissions S."/>
        </authorList>
    </citation>
    <scope>NUCLEOTIDE SEQUENCE [LARGE SCALE GENOMIC DNA]</scope>
    <source>
        <strain evidence="9">8N4</strain>
    </source>
</reference>
<evidence type="ECO:0000256" key="5">
    <source>
        <dbReference type="ARBA" id="ARBA00023239"/>
    </source>
</evidence>
<evidence type="ECO:0000256" key="3">
    <source>
        <dbReference type="ARBA" id="ARBA00022989"/>
    </source>
</evidence>
<dbReference type="InterPro" id="IPR003770">
    <property type="entry name" value="MLTG-like"/>
</dbReference>
<keyword evidence="2 7" id="KW-0812">Transmembrane</keyword>
<evidence type="ECO:0000256" key="6">
    <source>
        <dbReference type="ARBA" id="ARBA00023316"/>
    </source>
</evidence>
<dbReference type="NCBIfam" id="TIGR00247">
    <property type="entry name" value="endolytic transglycosylase MltG"/>
    <property type="match status" value="1"/>
</dbReference>
<dbReference type="EMBL" id="FOGC01000012">
    <property type="protein sequence ID" value="SER15106.1"/>
    <property type="molecule type" value="Genomic_DNA"/>
</dbReference>
<feature type="site" description="Important for catalytic activity" evidence="7">
    <location>
        <position position="217"/>
    </location>
</feature>
<keyword evidence="9" id="KW-1185">Reference proteome</keyword>
<protein>
    <recommendedName>
        <fullName evidence="7">Endolytic murein transglycosylase</fullName>
        <ecNumber evidence="7">4.2.2.29</ecNumber>
    </recommendedName>
    <alternativeName>
        <fullName evidence="7">Peptidoglycan lytic transglycosylase</fullName>
    </alternativeName>
    <alternativeName>
        <fullName evidence="7">Peptidoglycan polymerization terminase</fullName>
    </alternativeName>
</protein>
<dbReference type="STRING" id="988801.SAMN05216522_11296"/>
<dbReference type="GO" id="GO:0071555">
    <property type="term" value="P:cell wall organization"/>
    <property type="evidence" value="ECO:0007669"/>
    <property type="project" value="UniProtKB-KW"/>
</dbReference>
<dbReference type="GO" id="GO:0008932">
    <property type="term" value="F:lytic endotransglycosylase activity"/>
    <property type="evidence" value="ECO:0007669"/>
    <property type="project" value="UniProtKB-UniRule"/>
</dbReference>
<keyword evidence="1 7" id="KW-1003">Cell membrane</keyword>
<dbReference type="CDD" id="cd08010">
    <property type="entry name" value="MltG_like"/>
    <property type="match status" value="1"/>
</dbReference>
<dbReference type="GO" id="GO:0005886">
    <property type="term" value="C:plasma membrane"/>
    <property type="evidence" value="ECO:0007669"/>
    <property type="project" value="UniProtKB-UniRule"/>
</dbReference>
<comment type="function">
    <text evidence="7">Functions as a peptidoglycan terminase that cleaves nascent peptidoglycan strands endolytically to terminate their elongation.</text>
</comment>
<dbReference type="OrthoDB" id="9814591at2"/>
<comment type="similarity">
    <text evidence="7">Belongs to the transglycosylase MltG family.</text>
</comment>
<organism evidence="8 9">
    <name type="scientific">Rosenbergiella nectarea</name>
    <dbReference type="NCBI Taxonomy" id="988801"/>
    <lineage>
        <taxon>Bacteria</taxon>
        <taxon>Pseudomonadati</taxon>
        <taxon>Pseudomonadota</taxon>
        <taxon>Gammaproteobacteria</taxon>
        <taxon>Enterobacterales</taxon>
        <taxon>Erwiniaceae</taxon>
        <taxon>Rosenbergiella</taxon>
    </lineage>
</organism>
<evidence type="ECO:0000313" key="8">
    <source>
        <dbReference type="EMBL" id="SER15106.1"/>
    </source>
</evidence>
<evidence type="ECO:0000256" key="7">
    <source>
        <dbReference type="HAMAP-Rule" id="MF_02065"/>
    </source>
</evidence>
<dbReference type="Proteomes" id="UP000242515">
    <property type="component" value="Unassembled WGS sequence"/>
</dbReference>
<comment type="catalytic activity">
    <reaction evidence="7">
        <text>a peptidoglycan chain = a peptidoglycan chain with N-acetyl-1,6-anhydromuramyl-[peptide] at the reducing end + a peptidoglycan chain with N-acetylglucosamine at the non-reducing end.</text>
        <dbReference type="EC" id="4.2.2.29"/>
    </reaction>
</comment>
<evidence type="ECO:0000256" key="1">
    <source>
        <dbReference type="ARBA" id="ARBA00022475"/>
    </source>
</evidence>
<dbReference type="GO" id="GO:0009252">
    <property type="term" value="P:peptidoglycan biosynthetic process"/>
    <property type="evidence" value="ECO:0007669"/>
    <property type="project" value="UniProtKB-UniRule"/>
</dbReference>
<dbReference type="AlphaFoldDB" id="A0A1H9LUJ1"/>
<keyword evidence="5 7" id="KW-0456">Lyase</keyword>
<evidence type="ECO:0000256" key="2">
    <source>
        <dbReference type="ARBA" id="ARBA00022692"/>
    </source>
</evidence>
<keyword evidence="4 7" id="KW-0472">Membrane</keyword>
<dbReference type="HAMAP" id="MF_02065">
    <property type="entry name" value="MltG"/>
    <property type="match status" value="1"/>
</dbReference>
<dbReference type="PANTHER" id="PTHR30518">
    <property type="entry name" value="ENDOLYTIC MUREIN TRANSGLYCOSYLASE"/>
    <property type="match status" value="1"/>
</dbReference>
<dbReference type="Pfam" id="PF02618">
    <property type="entry name" value="YceG"/>
    <property type="match status" value="1"/>
</dbReference>
<dbReference type="PANTHER" id="PTHR30518:SF2">
    <property type="entry name" value="ENDOLYTIC MUREIN TRANSGLYCOSYLASE"/>
    <property type="match status" value="1"/>
</dbReference>
<dbReference type="RefSeq" id="WP_092677775.1">
    <property type="nucleotide sequence ID" value="NZ_FOGC01000012.1"/>
</dbReference>
<accession>A0A1H9LUJ1</accession>
<dbReference type="Gene3D" id="3.30.160.60">
    <property type="entry name" value="Classic Zinc Finger"/>
    <property type="match status" value="2"/>
</dbReference>
<sequence>MQKKSKGLLGLVILCVILATAGLWQVKRFAAHPLLIQQETIYTLPAGSGRVVLAQQLESQHIVPRGPWFGWLLKVEPQLSKFKAGTYRLTPGMTVRQLLALLASGKEAQFPVRFVEGQRVEDWLKTLRNAPWITHQLVDDQLTTVAQALGMQASELEGGFYPDTYYYTAKRSDISLLKQARQRMVKLQQTVWEQREAGLPYQDLNQLVTMASIIEKETAVSAERGKVASVFVNRLRKGMRLQTDPTVIYGLGSAYTGVLTRSDLEKPTAYNTYVISGLPPGPIAIPSLASLEAAAHPEKSDLLYFVANGQGGHTFTSTLANHNQAVKAWRKIENERKTGEK</sequence>